<proteinExistence type="predicted"/>
<dbReference type="GO" id="GO:0003677">
    <property type="term" value="F:DNA binding"/>
    <property type="evidence" value="ECO:0007669"/>
    <property type="project" value="InterPro"/>
</dbReference>
<dbReference type="EMBL" id="CP018477">
    <property type="protein sequence ID" value="ASV76194.1"/>
    <property type="molecule type" value="Genomic_DNA"/>
</dbReference>
<gene>
    <name evidence="1" type="ORF">THTE_3593</name>
</gene>
<name>A0A286RJS2_9BACT</name>
<evidence type="ECO:0008006" key="3">
    <source>
        <dbReference type="Google" id="ProtNLM"/>
    </source>
</evidence>
<evidence type="ECO:0000313" key="2">
    <source>
        <dbReference type="Proteomes" id="UP000215086"/>
    </source>
</evidence>
<dbReference type="KEGG" id="ttf:THTE_3593"/>
<dbReference type="Proteomes" id="UP000215086">
    <property type="component" value="Chromosome"/>
</dbReference>
<dbReference type="AlphaFoldDB" id="A0A286RJS2"/>
<dbReference type="SUPFAM" id="SSF46955">
    <property type="entry name" value="Putative DNA-binding domain"/>
    <property type="match status" value="1"/>
</dbReference>
<dbReference type="InterPro" id="IPR010093">
    <property type="entry name" value="SinI_DNA-bd"/>
</dbReference>
<dbReference type="RefSeq" id="WP_095416037.1">
    <property type="nucleotide sequence ID" value="NZ_CP018477.1"/>
</dbReference>
<sequence>MNEHSAFMSPTELARCLGISRRTLFRLVSAGRLPEPVRLTKRTVRWEWAAVQQWLSAKDNRRKRQGGGNG</sequence>
<evidence type="ECO:0000313" key="1">
    <source>
        <dbReference type="EMBL" id="ASV76194.1"/>
    </source>
</evidence>
<organism evidence="1 2">
    <name type="scientific">Thermogutta terrifontis</name>
    <dbReference type="NCBI Taxonomy" id="1331910"/>
    <lineage>
        <taxon>Bacteria</taxon>
        <taxon>Pseudomonadati</taxon>
        <taxon>Planctomycetota</taxon>
        <taxon>Planctomycetia</taxon>
        <taxon>Pirellulales</taxon>
        <taxon>Thermoguttaceae</taxon>
        <taxon>Thermogutta</taxon>
    </lineage>
</organism>
<dbReference type="InterPro" id="IPR010260">
    <property type="entry name" value="AlpA"/>
</dbReference>
<protein>
    <recommendedName>
        <fullName evidence="3">Helix-turn-helix domain-containing protein</fullName>
    </recommendedName>
</protein>
<reference evidence="1 2" key="1">
    <citation type="journal article" name="Front. Microbiol.">
        <title>Sugar Metabolism of the First Thermophilic Planctomycete Thermogutta terrifontis: Comparative Genomic and Transcriptomic Approaches.</title>
        <authorList>
            <person name="Elcheninov A.G."/>
            <person name="Menzel P."/>
            <person name="Gudbergsdottir S.R."/>
            <person name="Slesarev A.I."/>
            <person name="Kadnikov V.V."/>
            <person name="Krogh A."/>
            <person name="Bonch-Osmolovskaya E.A."/>
            <person name="Peng X."/>
            <person name="Kublanov I.V."/>
        </authorList>
    </citation>
    <scope>NUCLEOTIDE SEQUENCE [LARGE SCALE GENOMIC DNA]</scope>
    <source>
        <strain evidence="1 2">R1</strain>
    </source>
</reference>
<accession>A0A286RJS2</accession>
<dbReference type="Gene3D" id="1.10.238.160">
    <property type="match status" value="1"/>
</dbReference>
<dbReference type="NCBIfam" id="TIGR01764">
    <property type="entry name" value="excise"/>
    <property type="match status" value="1"/>
</dbReference>
<dbReference type="OrthoDB" id="291753at2"/>
<keyword evidence="2" id="KW-1185">Reference proteome</keyword>
<dbReference type="InterPro" id="IPR009061">
    <property type="entry name" value="DNA-bd_dom_put_sf"/>
</dbReference>
<dbReference type="Pfam" id="PF05930">
    <property type="entry name" value="Phage_AlpA"/>
    <property type="match status" value="1"/>
</dbReference>